<organism evidence="1 2">
    <name type="scientific">Devosia insulae DS-56</name>
    <dbReference type="NCBI Taxonomy" id="1116389"/>
    <lineage>
        <taxon>Bacteria</taxon>
        <taxon>Pseudomonadati</taxon>
        <taxon>Pseudomonadota</taxon>
        <taxon>Alphaproteobacteria</taxon>
        <taxon>Hyphomicrobiales</taxon>
        <taxon>Devosiaceae</taxon>
        <taxon>Devosia</taxon>
    </lineage>
</organism>
<dbReference type="Pfam" id="PF02082">
    <property type="entry name" value="Rrf2"/>
    <property type="match status" value="1"/>
</dbReference>
<evidence type="ECO:0000313" key="2">
    <source>
        <dbReference type="Proteomes" id="UP000095463"/>
    </source>
</evidence>
<evidence type="ECO:0000313" key="1">
    <source>
        <dbReference type="EMBL" id="OEO30931.1"/>
    </source>
</evidence>
<dbReference type="Proteomes" id="UP000095463">
    <property type="component" value="Unassembled WGS sequence"/>
</dbReference>
<dbReference type="AlphaFoldDB" id="A0A1E5XQP7"/>
<dbReference type="InterPro" id="IPR000944">
    <property type="entry name" value="Tscrpt_reg_Rrf2"/>
</dbReference>
<proteinExistence type="predicted"/>
<dbReference type="InterPro" id="IPR036388">
    <property type="entry name" value="WH-like_DNA-bd_sf"/>
</dbReference>
<sequence length="147" mass="15598">MNKDTRLSGVLHVLLHLGQVSVPLTSEKLAATMGTNPAIFRRTMAGLRKAGHVHSGKGHGGGWLLAQPLTEITLLDVYQALGRPALFAFGNRSANPACKVEQAVNEALGETLAQAEALFVQRFGAITLDRLMPSHASALAVHGHPHV</sequence>
<name>A0A1E5XQP7_9HYPH</name>
<dbReference type="GO" id="GO:0003700">
    <property type="term" value="F:DNA-binding transcription factor activity"/>
    <property type="evidence" value="ECO:0007669"/>
    <property type="project" value="TreeGrafter"/>
</dbReference>
<dbReference type="PANTHER" id="PTHR33221">
    <property type="entry name" value="WINGED HELIX-TURN-HELIX TRANSCRIPTIONAL REGULATOR, RRF2 FAMILY"/>
    <property type="match status" value="1"/>
</dbReference>
<dbReference type="SUPFAM" id="SSF46785">
    <property type="entry name" value="Winged helix' DNA-binding domain"/>
    <property type="match status" value="1"/>
</dbReference>
<keyword evidence="2" id="KW-1185">Reference proteome</keyword>
<gene>
    <name evidence="1" type="ORF">VW23_018815</name>
</gene>
<dbReference type="GO" id="GO:0005829">
    <property type="term" value="C:cytosol"/>
    <property type="evidence" value="ECO:0007669"/>
    <property type="project" value="TreeGrafter"/>
</dbReference>
<dbReference type="PANTHER" id="PTHR33221:SF15">
    <property type="entry name" value="HTH-TYPE TRANSCRIPTIONAL REGULATOR YWGB-RELATED"/>
    <property type="match status" value="1"/>
</dbReference>
<dbReference type="OrthoDB" id="9800506at2"/>
<dbReference type="RefSeq" id="WP_069909880.1">
    <property type="nucleotide sequence ID" value="NZ_LAJE02000177.1"/>
</dbReference>
<comment type="caution">
    <text evidence="1">The sequence shown here is derived from an EMBL/GenBank/DDBJ whole genome shotgun (WGS) entry which is preliminary data.</text>
</comment>
<dbReference type="PROSITE" id="PS51197">
    <property type="entry name" value="HTH_RRF2_2"/>
    <property type="match status" value="1"/>
</dbReference>
<protein>
    <submittedName>
        <fullName evidence="1">Transcriptional regulator</fullName>
    </submittedName>
</protein>
<dbReference type="InterPro" id="IPR036390">
    <property type="entry name" value="WH_DNA-bd_sf"/>
</dbReference>
<dbReference type="EMBL" id="LAJE02000177">
    <property type="protein sequence ID" value="OEO30931.1"/>
    <property type="molecule type" value="Genomic_DNA"/>
</dbReference>
<reference evidence="1 2" key="1">
    <citation type="journal article" date="2015" name="Genome Announc.">
        <title>Genome Assemblies of Three Soil-Associated Devosia species: D. insulae, D. limi, and D. soli.</title>
        <authorList>
            <person name="Hassan Y.I."/>
            <person name="Lepp D."/>
            <person name="Zhou T."/>
        </authorList>
    </citation>
    <scope>NUCLEOTIDE SEQUENCE [LARGE SCALE GENOMIC DNA]</scope>
    <source>
        <strain evidence="1 2">DS-56</strain>
    </source>
</reference>
<accession>A0A1E5XQP7</accession>
<dbReference type="Gene3D" id="1.10.10.10">
    <property type="entry name" value="Winged helix-like DNA-binding domain superfamily/Winged helix DNA-binding domain"/>
    <property type="match status" value="1"/>
</dbReference>